<evidence type="ECO:0000259" key="3">
    <source>
        <dbReference type="SMART" id="SM00563"/>
    </source>
</evidence>
<dbReference type="InterPro" id="IPR002123">
    <property type="entry name" value="Plipid/glycerol_acylTrfase"/>
</dbReference>
<dbReference type="PANTHER" id="PTHR10434:SF11">
    <property type="entry name" value="1-ACYL-SN-GLYCEROL-3-PHOSPHATE ACYLTRANSFERASE"/>
    <property type="match status" value="1"/>
</dbReference>
<dbReference type="Proteomes" id="UP000743899">
    <property type="component" value="Unassembled WGS sequence"/>
</dbReference>
<organism evidence="4 5">
    <name type="scientific">Pallidibacillus pasinlerensis</name>
    <dbReference type="NCBI Taxonomy" id="2703818"/>
    <lineage>
        <taxon>Bacteria</taxon>
        <taxon>Bacillati</taxon>
        <taxon>Bacillota</taxon>
        <taxon>Bacilli</taxon>
        <taxon>Bacillales</taxon>
        <taxon>Bacillaceae</taxon>
        <taxon>Pallidibacillus</taxon>
    </lineage>
</organism>
<dbReference type="SMART" id="SM00563">
    <property type="entry name" value="PlsC"/>
    <property type="match status" value="1"/>
</dbReference>
<evidence type="ECO:0000256" key="1">
    <source>
        <dbReference type="ARBA" id="ARBA00022679"/>
    </source>
</evidence>
<evidence type="ECO:0000256" key="2">
    <source>
        <dbReference type="ARBA" id="ARBA00023315"/>
    </source>
</evidence>
<name>A0ABX0A233_9BACI</name>
<dbReference type="CDD" id="cd07989">
    <property type="entry name" value="LPLAT_AGPAT-like"/>
    <property type="match status" value="1"/>
</dbReference>
<keyword evidence="5" id="KW-1185">Reference proteome</keyword>
<keyword evidence="2 4" id="KW-0012">Acyltransferase</keyword>
<dbReference type="GO" id="GO:0016746">
    <property type="term" value="F:acyltransferase activity"/>
    <property type="evidence" value="ECO:0007669"/>
    <property type="project" value="UniProtKB-KW"/>
</dbReference>
<reference evidence="4 5" key="1">
    <citation type="submission" date="2020-01" db="EMBL/GenBank/DDBJ databases">
        <title>A novel Bacillus sp. from Pasinler.</title>
        <authorList>
            <person name="Adiguzel A."/>
            <person name="Ay H."/>
            <person name="Baltaci M.O."/>
        </authorList>
    </citation>
    <scope>NUCLEOTIDE SEQUENCE [LARGE SCALE GENOMIC DNA]</scope>
    <source>
        <strain evidence="4 5">P1</strain>
    </source>
</reference>
<gene>
    <name evidence="4" type="ORF">GW534_01055</name>
</gene>
<evidence type="ECO:0000313" key="5">
    <source>
        <dbReference type="Proteomes" id="UP000743899"/>
    </source>
</evidence>
<dbReference type="SUPFAM" id="SSF69593">
    <property type="entry name" value="Glycerol-3-phosphate (1)-acyltransferase"/>
    <property type="match status" value="1"/>
</dbReference>
<protein>
    <submittedName>
        <fullName evidence="4">1-acyl-sn-glycerol-3-phosphate acyltransferase</fullName>
    </submittedName>
</protein>
<evidence type="ECO:0000313" key="4">
    <source>
        <dbReference type="EMBL" id="NCU16365.1"/>
    </source>
</evidence>
<dbReference type="RefSeq" id="WP_161919273.1">
    <property type="nucleotide sequence ID" value="NZ_JAACYS010000003.1"/>
</dbReference>
<dbReference type="Pfam" id="PF01553">
    <property type="entry name" value="Acyltransferase"/>
    <property type="match status" value="1"/>
</dbReference>
<accession>A0ABX0A233</accession>
<comment type="caution">
    <text evidence="4">The sequence shown here is derived from an EMBL/GenBank/DDBJ whole genome shotgun (WGS) entry which is preliminary data.</text>
</comment>
<dbReference type="EMBL" id="JAACYS010000003">
    <property type="protein sequence ID" value="NCU16365.1"/>
    <property type="molecule type" value="Genomic_DNA"/>
</dbReference>
<proteinExistence type="predicted"/>
<feature type="domain" description="Phospholipid/glycerol acyltransferase" evidence="3">
    <location>
        <begin position="35"/>
        <end position="147"/>
    </location>
</feature>
<keyword evidence="1" id="KW-0808">Transferase</keyword>
<dbReference type="PANTHER" id="PTHR10434">
    <property type="entry name" value="1-ACYL-SN-GLYCEROL-3-PHOSPHATE ACYLTRANSFERASE"/>
    <property type="match status" value="1"/>
</dbReference>
<sequence length="193" mass="21519">MNLYTVARGVVKFFMSILYRIEVIGLENVPKEGSVLLCANHIDNLDPPLVGITMKRPVVFMAKEELFDVPILGKLVRKLNAFPIKRGKADREAIRNGLKVLKEGKVLGIFPEGTRSKTGELGKGLTGVGFFALRSDATVIPCAIIGPYRVFRKVKIVYGKPINFSELKKNKASLEEATELIMTQIKEILIQYK</sequence>